<comment type="caution">
    <text evidence="2">The sequence shown here is derived from an EMBL/GenBank/DDBJ whole genome shotgun (WGS) entry which is preliminary data.</text>
</comment>
<gene>
    <name evidence="2" type="ORF">FHS42_002424</name>
</gene>
<proteinExistence type="predicted"/>
<evidence type="ECO:0000313" key="2">
    <source>
        <dbReference type="EMBL" id="MBB5935362.1"/>
    </source>
</evidence>
<sequence length="116" mass="12425">MARYPRCGEPRSAPGTTSRSERCREDDAHRPRSHVLGPGDLTARLAGIRPARPPQEVGDRNVDHRGVTSCGFPLAGAPFQRRDGGASTATSLRTVVSACARSSRPASRRTCAPYTP</sequence>
<evidence type="ECO:0000256" key="1">
    <source>
        <dbReference type="SAM" id="MobiDB-lite"/>
    </source>
</evidence>
<name>A0A7W9QAC7_9ACTN</name>
<evidence type="ECO:0000313" key="3">
    <source>
        <dbReference type="Proteomes" id="UP000588098"/>
    </source>
</evidence>
<protein>
    <submittedName>
        <fullName evidence="2">Uncharacterized protein</fullName>
    </submittedName>
</protein>
<keyword evidence="3" id="KW-1185">Reference proteome</keyword>
<feature type="compositionally biased region" description="Basic and acidic residues" evidence="1">
    <location>
        <begin position="19"/>
        <end position="30"/>
    </location>
</feature>
<organism evidence="2 3">
    <name type="scientific">Streptomyces zagrosensis</name>
    <dbReference type="NCBI Taxonomy" id="1042984"/>
    <lineage>
        <taxon>Bacteria</taxon>
        <taxon>Bacillati</taxon>
        <taxon>Actinomycetota</taxon>
        <taxon>Actinomycetes</taxon>
        <taxon>Kitasatosporales</taxon>
        <taxon>Streptomycetaceae</taxon>
        <taxon>Streptomyces</taxon>
    </lineage>
</organism>
<dbReference type="EMBL" id="JACHJL010000005">
    <property type="protein sequence ID" value="MBB5935362.1"/>
    <property type="molecule type" value="Genomic_DNA"/>
</dbReference>
<accession>A0A7W9QAC7</accession>
<reference evidence="2 3" key="1">
    <citation type="submission" date="2020-08" db="EMBL/GenBank/DDBJ databases">
        <title>Genomic Encyclopedia of Type Strains, Phase III (KMG-III): the genomes of soil and plant-associated and newly described type strains.</title>
        <authorList>
            <person name="Whitman W."/>
        </authorList>
    </citation>
    <scope>NUCLEOTIDE SEQUENCE [LARGE SCALE GENOMIC DNA]</scope>
    <source>
        <strain evidence="2 3">CECT 8305</strain>
    </source>
</reference>
<feature type="region of interest" description="Disordered" evidence="1">
    <location>
        <begin position="1"/>
        <end position="40"/>
    </location>
</feature>
<dbReference type="AlphaFoldDB" id="A0A7W9QAC7"/>
<dbReference type="Proteomes" id="UP000588098">
    <property type="component" value="Unassembled WGS sequence"/>
</dbReference>